<proteinExistence type="predicted"/>
<reference evidence="4 6" key="2">
    <citation type="submission" date="2013-03" db="EMBL/GenBank/DDBJ databases">
        <title>The Genome Sequence of Enterococcus haemoperoxidus BAA-382 (PacBio/Illumina hybrid assembly).</title>
        <authorList>
            <consortium name="The Broad Institute Genomics Platform"/>
            <consortium name="The Broad Institute Genome Sequencing Center for Infectious Disease"/>
            <person name="Earl A."/>
            <person name="Russ C."/>
            <person name="Gilmore M."/>
            <person name="Surin D."/>
            <person name="Walker B."/>
            <person name="Young S."/>
            <person name="Zeng Q."/>
            <person name="Gargeya S."/>
            <person name="Fitzgerald M."/>
            <person name="Haas B."/>
            <person name="Abouelleil A."/>
            <person name="Allen A.W."/>
            <person name="Alvarado L."/>
            <person name="Arachchi H.M."/>
            <person name="Berlin A.M."/>
            <person name="Chapman S.B."/>
            <person name="Gainer-Dewar J."/>
            <person name="Goldberg J."/>
            <person name="Griggs A."/>
            <person name="Gujja S."/>
            <person name="Hansen M."/>
            <person name="Howarth C."/>
            <person name="Imamovic A."/>
            <person name="Ireland A."/>
            <person name="Larimer J."/>
            <person name="McCowan C."/>
            <person name="Murphy C."/>
            <person name="Pearson M."/>
            <person name="Poon T.W."/>
            <person name="Priest M."/>
            <person name="Roberts A."/>
            <person name="Saif S."/>
            <person name="Shea T."/>
            <person name="Sisk P."/>
            <person name="Sykes S."/>
            <person name="Wortman J."/>
            <person name="Nusbaum C."/>
            <person name="Birren B."/>
        </authorList>
    </citation>
    <scope>NUCLEOTIDE SEQUENCE [LARGE SCALE GENOMIC DNA]</scope>
    <source>
        <strain evidence="4 6">ATCC BAA-382</strain>
    </source>
</reference>
<name>R2QXR6_9ENTE</name>
<evidence type="ECO:0000259" key="2">
    <source>
        <dbReference type="Pfam" id="PF01757"/>
    </source>
</evidence>
<dbReference type="eggNOG" id="COG3594">
    <property type="taxonomic scope" value="Bacteria"/>
</dbReference>
<keyword evidence="6" id="KW-1185">Reference proteome</keyword>
<dbReference type="STRING" id="155618.RV06_GL000990"/>
<keyword evidence="1" id="KW-0812">Transmembrane</keyword>
<dbReference type="Proteomes" id="UP000013858">
    <property type="component" value="Unassembled WGS sequence"/>
</dbReference>
<dbReference type="EMBL" id="ASVY01000003">
    <property type="protein sequence ID" value="EOT59581.1"/>
    <property type="molecule type" value="Genomic_DNA"/>
</dbReference>
<feature type="transmembrane region" description="Helical" evidence="1">
    <location>
        <begin position="36"/>
        <end position="59"/>
    </location>
</feature>
<keyword evidence="1" id="KW-1133">Transmembrane helix</keyword>
<dbReference type="GO" id="GO:0016747">
    <property type="term" value="F:acyltransferase activity, transferring groups other than amino-acyl groups"/>
    <property type="evidence" value="ECO:0007669"/>
    <property type="project" value="InterPro"/>
</dbReference>
<feature type="transmembrane region" description="Helical" evidence="1">
    <location>
        <begin position="255"/>
        <end position="283"/>
    </location>
</feature>
<feature type="transmembrane region" description="Helical" evidence="1">
    <location>
        <begin position="79"/>
        <end position="103"/>
    </location>
</feature>
<evidence type="ECO:0000313" key="3">
    <source>
        <dbReference type="EMBL" id="EOI00181.1"/>
    </source>
</evidence>
<organism evidence="3 5">
    <name type="scientific">Enterococcus haemoperoxidus ATCC BAA-382</name>
    <dbReference type="NCBI Taxonomy" id="1158608"/>
    <lineage>
        <taxon>Bacteria</taxon>
        <taxon>Bacillati</taxon>
        <taxon>Bacillota</taxon>
        <taxon>Bacilli</taxon>
        <taxon>Lactobacillales</taxon>
        <taxon>Enterococcaceae</taxon>
        <taxon>Enterococcus</taxon>
    </lineage>
</organism>
<feature type="transmembrane region" description="Helical" evidence="1">
    <location>
        <begin position="110"/>
        <end position="130"/>
    </location>
</feature>
<feature type="transmembrane region" description="Helical" evidence="1">
    <location>
        <begin position="161"/>
        <end position="179"/>
    </location>
</feature>
<evidence type="ECO:0000313" key="4">
    <source>
        <dbReference type="EMBL" id="EOT59581.1"/>
    </source>
</evidence>
<dbReference type="InterPro" id="IPR052734">
    <property type="entry name" value="Nod_factor_acetyltransferase"/>
</dbReference>
<dbReference type="Pfam" id="PF01757">
    <property type="entry name" value="Acyl_transf_3"/>
    <property type="match status" value="1"/>
</dbReference>
<feature type="transmembrane region" description="Helical" evidence="1">
    <location>
        <begin position="6"/>
        <end position="24"/>
    </location>
</feature>
<accession>R2QXR6</accession>
<sequence>MKYLFWFHVPLFFIISGFLNKRGYEQKFTDFFRKKIISLWIPYYVYGILCILLFQVLVWEFDASFICKELLKLIYSGTKVTGIIGAFWFIPVLFFTEIIFYFYQKINKKAIKIAFLFTCYFTFQLVFQYITLPMDINVIPIAIVFFSIGVYMKENWQRRVIISKLAIVILLVFMFFFHLKLVDLNIDLKNAVASPLIINIIVPVAICQLIFVISIFLEKKKGLPLNMLAFFGKESLYFMLTHNLIINFLEVKGVHSWYIVFIITIIVSLLLYYPIILITQYIIKIINVSNWRS</sequence>
<evidence type="ECO:0000256" key="1">
    <source>
        <dbReference type="SAM" id="Phobius"/>
    </source>
</evidence>
<dbReference type="InterPro" id="IPR002656">
    <property type="entry name" value="Acyl_transf_3_dom"/>
</dbReference>
<evidence type="ECO:0000313" key="5">
    <source>
        <dbReference type="Proteomes" id="UP000013858"/>
    </source>
</evidence>
<reference evidence="3 5" key="1">
    <citation type="submission" date="2013-02" db="EMBL/GenBank/DDBJ databases">
        <title>The Genome Sequence of Enterococcus haemoperoxidus BAA-382.</title>
        <authorList>
            <consortium name="The Broad Institute Genome Sequencing Platform"/>
            <consortium name="The Broad Institute Genome Sequencing Center for Infectious Disease"/>
            <person name="Earl A.M."/>
            <person name="Gilmore M.S."/>
            <person name="Lebreton F."/>
            <person name="Walker B."/>
            <person name="Young S.K."/>
            <person name="Zeng Q."/>
            <person name="Gargeya S."/>
            <person name="Fitzgerald M."/>
            <person name="Haas B."/>
            <person name="Abouelleil A."/>
            <person name="Alvarado L."/>
            <person name="Arachchi H.M."/>
            <person name="Berlin A.M."/>
            <person name="Chapman S.B."/>
            <person name="Dewar J."/>
            <person name="Goldberg J."/>
            <person name="Griggs A."/>
            <person name="Gujja S."/>
            <person name="Hansen M."/>
            <person name="Howarth C."/>
            <person name="Imamovic A."/>
            <person name="Larimer J."/>
            <person name="McCowan C."/>
            <person name="Murphy C."/>
            <person name="Neiman D."/>
            <person name="Pearson M."/>
            <person name="Priest M."/>
            <person name="Roberts A."/>
            <person name="Saif S."/>
            <person name="Shea T."/>
            <person name="Sisk P."/>
            <person name="Sykes S."/>
            <person name="Wortman J."/>
            <person name="Nusbaum C."/>
            <person name="Birren B."/>
        </authorList>
    </citation>
    <scope>NUCLEOTIDE SEQUENCE [LARGE SCALE GENOMIC DNA]</scope>
    <source>
        <strain evidence="3 5">ATCC BAA-382</strain>
    </source>
</reference>
<feature type="transmembrane region" description="Helical" evidence="1">
    <location>
        <begin position="228"/>
        <end position="249"/>
    </location>
</feature>
<feature type="transmembrane region" description="Helical" evidence="1">
    <location>
        <begin position="191"/>
        <end position="216"/>
    </location>
</feature>
<feature type="domain" description="Acyltransferase 3" evidence="2">
    <location>
        <begin position="4"/>
        <end position="272"/>
    </location>
</feature>
<dbReference type="PANTHER" id="PTHR37312">
    <property type="entry name" value="MEMBRANE-BOUND ACYLTRANSFERASE YKRP-RELATED"/>
    <property type="match status" value="1"/>
</dbReference>
<dbReference type="PATRIC" id="fig|1158608.3.peg.180"/>
<protein>
    <recommendedName>
        <fullName evidence="2">Acyltransferase 3 domain-containing protein</fullName>
    </recommendedName>
</protein>
<dbReference type="Proteomes" id="UP000014197">
    <property type="component" value="Unassembled WGS sequence"/>
</dbReference>
<evidence type="ECO:0000313" key="6">
    <source>
        <dbReference type="Proteomes" id="UP000014197"/>
    </source>
</evidence>
<dbReference type="EMBL" id="AJAR01000003">
    <property type="protein sequence ID" value="EOI00181.1"/>
    <property type="molecule type" value="Genomic_DNA"/>
</dbReference>
<dbReference type="PANTHER" id="PTHR37312:SF1">
    <property type="entry name" value="MEMBRANE-BOUND ACYLTRANSFERASE YKRP-RELATED"/>
    <property type="match status" value="1"/>
</dbReference>
<keyword evidence="1" id="KW-0472">Membrane</keyword>
<comment type="caution">
    <text evidence="3">The sequence shown here is derived from an EMBL/GenBank/DDBJ whole genome shotgun (WGS) entry which is preliminary data.</text>
</comment>
<feature type="transmembrane region" description="Helical" evidence="1">
    <location>
        <begin position="136"/>
        <end position="152"/>
    </location>
</feature>
<dbReference type="AlphaFoldDB" id="R2QXR6"/>
<gene>
    <name evidence="4" type="ORF">I583_02216</name>
    <name evidence="3" type="ORF">UAW_00195</name>
</gene>